<dbReference type="Proteomes" id="UP000178912">
    <property type="component" value="Unassembled WGS sequence"/>
</dbReference>
<organism evidence="2 3">
    <name type="scientific">Rhynchosporium agropyri</name>
    <dbReference type="NCBI Taxonomy" id="914238"/>
    <lineage>
        <taxon>Eukaryota</taxon>
        <taxon>Fungi</taxon>
        <taxon>Dikarya</taxon>
        <taxon>Ascomycota</taxon>
        <taxon>Pezizomycotina</taxon>
        <taxon>Leotiomycetes</taxon>
        <taxon>Helotiales</taxon>
        <taxon>Ploettnerulaceae</taxon>
        <taxon>Rhynchosporium</taxon>
    </lineage>
</organism>
<reference evidence="3" key="1">
    <citation type="submission" date="2016-03" db="EMBL/GenBank/DDBJ databases">
        <authorList>
            <person name="Guldener U."/>
        </authorList>
    </citation>
    <scope>NUCLEOTIDE SEQUENCE [LARGE SCALE GENOMIC DNA]</scope>
    <source>
        <strain evidence="3">04CH-RAC-A.6.1</strain>
    </source>
</reference>
<dbReference type="OrthoDB" id="6415022at2759"/>
<name>A0A1E1LMV9_9HELO</name>
<proteinExistence type="predicted"/>
<evidence type="ECO:0000313" key="3">
    <source>
        <dbReference type="Proteomes" id="UP000178912"/>
    </source>
</evidence>
<evidence type="ECO:0000313" key="2">
    <source>
        <dbReference type="EMBL" id="CZT11820.1"/>
    </source>
</evidence>
<dbReference type="InterPro" id="IPR029058">
    <property type="entry name" value="AB_hydrolase_fold"/>
</dbReference>
<dbReference type="EMBL" id="FJUX01000148">
    <property type="protein sequence ID" value="CZT11820.1"/>
    <property type="molecule type" value="Genomic_DNA"/>
</dbReference>
<evidence type="ECO:0000259" key="1">
    <source>
        <dbReference type="Pfam" id="PF20408"/>
    </source>
</evidence>
<dbReference type="AlphaFoldDB" id="A0A1E1LMV9"/>
<keyword evidence="3" id="KW-1185">Reference proteome</keyword>
<dbReference type="InterPro" id="IPR046879">
    <property type="entry name" value="KANL3/Tex30_Abhydrolase"/>
</dbReference>
<dbReference type="SUPFAM" id="SSF53474">
    <property type="entry name" value="alpha/beta-Hydrolases"/>
    <property type="match status" value="1"/>
</dbReference>
<sequence>MEDPFTPAVRAAMLADPIVAVQRDDFVHAVTEANLIDCRLYHTVTAHPGAAPAALPARGLGRPSQVRLAAEGGFNQQSAAYAGALAVWTAANPDGEAAGEPDAPNPDMICTHGRRSPLDNPALVSFTEGWARTQVALSFVNDGELNERAGTFRHLMVTYPSATTLGGKSFGARSATRGSIYSPANKLVMFTYPLVRGLDERYEELLALQADVDVLFIAGDADALCHEMHLRAIRQRMRARTWWLRMVKADHALWYEPDEKRHALCNIAGQIAAMWNVVRDPALSELTLDWDGGANEPKWTTWVAPTVDLPKPATTFNVNILNPGLPGGGGTITFTM</sequence>
<dbReference type="Gene3D" id="3.40.50.1820">
    <property type="entry name" value="alpha/beta hydrolase"/>
    <property type="match status" value="1"/>
</dbReference>
<dbReference type="Pfam" id="PF20408">
    <property type="entry name" value="Abhydrolase_11"/>
    <property type="match status" value="1"/>
</dbReference>
<accession>A0A1E1LMV9</accession>
<gene>
    <name evidence="2" type="ORF">RAG0_15864</name>
</gene>
<feature type="domain" description="KANL3/Tex30 alpha/beta hydrolase-like" evidence="1">
    <location>
        <begin position="160"/>
        <end position="256"/>
    </location>
</feature>
<protein>
    <recommendedName>
        <fullName evidence="1">KANL3/Tex30 alpha/beta hydrolase-like domain-containing protein</fullName>
    </recommendedName>
</protein>